<dbReference type="Pfam" id="PF00156">
    <property type="entry name" value="Pribosyltran"/>
    <property type="match status" value="1"/>
</dbReference>
<dbReference type="EMBL" id="CP024176">
    <property type="protein sequence ID" value="ATQ84075.1"/>
    <property type="molecule type" value="Genomic_DNA"/>
</dbReference>
<protein>
    <submittedName>
        <fullName evidence="1">Uncharacterized protein</fullName>
    </submittedName>
</protein>
<gene>
    <name evidence="1" type="ORF">YHS_05195</name>
</gene>
<dbReference type="InterPro" id="IPR000836">
    <property type="entry name" value="PRTase_dom"/>
</dbReference>
<evidence type="ECO:0000313" key="1">
    <source>
        <dbReference type="EMBL" id="ATQ84075.1"/>
    </source>
</evidence>
<dbReference type="CDD" id="cd06223">
    <property type="entry name" value="PRTases_typeI"/>
    <property type="match status" value="1"/>
</dbReference>
<accession>A0A270AYS8</accession>
<proteinExistence type="predicted"/>
<name>A0A270AYS8_FAUOS</name>
<dbReference type="AlphaFoldDB" id="A0A270AYS8"/>
<dbReference type="SUPFAM" id="SSF53271">
    <property type="entry name" value="PRTase-like"/>
    <property type="match status" value="1"/>
</dbReference>
<dbReference type="Gene3D" id="3.40.50.2020">
    <property type="match status" value="1"/>
</dbReference>
<organism evidence="1">
    <name type="scientific">Faucicola osloensis</name>
    <name type="common">Moraxella osloensis</name>
    <dbReference type="NCBI Taxonomy" id="34062"/>
    <lineage>
        <taxon>Bacteria</taxon>
        <taxon>Pseudomonadati</taxon>
        <taxon>Pseudomonadota</taxon>
        <taxon>Gammaproteobacteria</taxon>
        <taxon>Moraxellales</taxon>
        <taxon>Moraxellaceae</taxon>
        <taxon>Faucicola</taxon>
    </lineage>
</organism>
<dbReference type="InterPro" id="IPR029057">
    <property type="entry name" value="PRTase-like"/>
</dbReference>
<sequence>MYAKRTTWVDFPPILVLYALNTLKNLDEDLYIQAKSGNELSAIKLLTQLMTQKDIASIKHCLQGKSPIIAPVLAIEFLGNNRLPMVFGQILANELNLPITFDIVQAVKANHTKASAYERIVRQAIFTGEVERGREYLIVDDTVAMGGTLAGLKGYIETMGGKVIQAVVLTGYQLPFFDIVPTQKMIQLIQLKHPDLAQWWQNEFHFPLEYLTSGELGHFKKPKSLDEIRNRLIEAGL</sequence>
<reference evidence="1" key="1">
    <citation type="submission" date="2017-11" db="EMBL/GenBank/DDBJ databases">
        <title>Complete Genome Sequence from Moraxella oslensis YHS isolated from human skin.</title>
        <authorList>
            <person name="Lee K."/>
            <person name="Lim J.Y."/>
            <person name="Hwang I."/>
        </authorList>
    </citation>
    <scope>NUCLEOTIDE SEQUENCE</scope>
    <source>
        <strain evidence="1">YHS</strain>
    </source>
</reference>